<proteinExistence type="inferred from homology"/>
<reference evidence="3 4" key="1">
    <citation type="journal article" date="2023" name="Proc. Natl. Acad. Sci. U.S.A.">
        <title>A global phylogenomic analysis of the shiitake genus Lentinula.</title>
        <authorList>
            <person name="Sierra-Patev S."/>
            <person name="Min B."/>
            <person name="Naranjo-Ortiz M."/>
            <person name="Looney B."/>
            <person name="Konkel Z."/>
            <person name="Slot J.C."/>
            <person name="Sakamoto Y."/>
            <person name="Steenwyk J.L."/>
            <person name="Rokas A."/>
            <person name="Carro J."/>
            <person name="Camarero S."/>
            <person name="Ferreira P."/>
            <person name="Molpeceres G."/>
            <person name="Ruiz-Duenas F.J."/>
            <person name="Serrano A."/>
            <person name="Henrissat B."/>
            <person name="Drula E."/>
            <person name="Hughes K.W."/>
            <person name="Mata J.L."/>
            <person name="Ishikawa N.K."/>
            <person name="Vargas-Isla R."/>
            <person name="Ushijima S."/>
            <person name="Smith C.A."/>
            <person name="Donoghue J."/>
            <person name="Ahrendt S."/>
            <person name="Andreopoulos W."/>
            <person name="He G."/>
            <person name="LaButti K."/>
            <person name="Lipzen A."/>
            <person name="Ng V."/>
            <person name="Riley R."/>
            <person name="Sandor L."/>
            <person name="Barry K."/>
            <person name="Martinez A.T."/>
            <person name="Xiao Y."/>
            <person name="Gibbons J.G."/>
            <person name="Terashima K."/>
            <person name="Grigoriev I.V."/>
            <person name="Hibbett D."/>
        </authorList>
    </citation>
    <scope>NUCLEOTIDE SEQUENCE [LARGE SCALE GENOMIC DNA]</scope>
    <source>
        <strain evidence="3 4">TFB7810</strain>
    </source>
</reference>
<dbReference type="PANTHER" id="PTHR42901:SF1">
    <property type="entry name" value="ALCOHOL DEHYDROGENASE"/>
    <property type="match status" value="1"/>
</dbReference>
<dbReference type="Pfam" id="PF00106">
    <property type="entry name" value="adh_short"/>
    <property type="match status" value="1"/>
</dbReference>
<dbReference type="EMBL" id="JANVFU010000002">
    <property type="protein sequence ID" value="KAJ3748596.1"/>
    <property type="molecule type" value="Genomic_DNA"/>
</dbReference>
<protein>
    <submittedName>
        <fullName evidence="3">Short-chain dehydrogenase/reductase</fullName>
    </submittedName>
</protein>
<evidence type="ECO:0000313" key="4">
    <source>
        <dbReference type="Proteomes" id="UP001142393"/>
    </source>
</evidence>
<gene>
    <name evidence="3" type="ORF">DFH05DRAFT_576653</name>
</gene>
<dbReference type="SUPFAM" id="SSF51735">
    <property type="entry name" value="NAD(P)-binding Rossmann-fold domains"/>
    <property type="match status" value="1"/>
</dbReference>
<keyword evidence="4" id="KW-1185">Reference proteome</keyword>
<evidence type="ECO:0000256" key="1">
    <source>
        <dbReference type="ARBA" id="ARBA00006484"/>
    </source>
</evidence>
<dbReference type="AlphaFoldDB" id="A0A9W8P7L1"/>
<name>A0A9W8P7L1_9AGAR</name>
<dbReference type="GO" id="GO:0016491">
    <property type="term" value="F:oxidoreductase activity"/>
    <property type="evidence" value="ECO:0007669"/>
    <property type="project" value="UniProtKB-KW"/>
</dbReference>
<dbReference type="PRINTS" id="PR00081">
    <property type="entry name" value="GDHRDH"/>
</dbReference>
<comment type="similarity">
    <text evidence="1">Belongs to the short-chain dehydrogenases/reductases (SDR) family.</text>
</comment>
<dbReference type="InterPro" id="IPR036291">
    <property type="entry name" value="NAD(P)-bd_dom_sf"/>
</dbReference>
<keyword evidence="2" id="KW-0560">Oxidoreductase</keyword>
<dbReference type="PANTHER" id="PTHR42901">
    <property type="entry name" value="ALCOHOL DEHYDROGENASE"/>
    <property type="match status" value="1"/>
</dbReference>
<dbReference type="InterPro" id="IPR002347">
    <property type="entry name" value="SDR_fam"/>
</dbReference>
<evidence type="ECO:0000256" key="2">
    <source>
        <dbReference type="ARBA" id="ARBA00023002"/>
    </source>
</evidence>
<accession>A0A9W8P7L1</accession>
<organism evidence="3 4">
    <name type="scientific">Lentinula detonsa</name>
    <dbReference type="NCBI Taxonomy" id="2804962"/>
    <lineage>
        <taxon>Eukaryota</taxon>
        <taxon>Fungi</taxon>
        <taxon>Dikarya</taxon>
        <taxon>Basidiomycota</taxon>
        <taxon>Agaricomycotina</taxon>
        <taxon>Agaricomycetes</taxon>
        <taxon>Agaricomycetidae</taxon>
        <taxon>Agaricales</taxon>
        <taxon>Marasmiineae</taxon>
        <taxon>Omphalotaceae</taxon>
        <taxon>Lentinula</taxon>
    </lineage>
</organism>
<dbReference type="Gene3D" id="3.40.50.720">
    <property type="entry name" value="NAD(P)-binding Rossmann-like Domain"/>
    <property type="match status" value="1"/>
</dbReference>
<dbReference type="Proteomes" id="UP001142393">
    <property type="component" value="Unassembled WGS sequence"/>
</dbReference>
<dbReference type="CDD" id="cd05233">
    <property type="entry name" value="SDR_c"/>
    <property type="match status" value="1"/>
</dbReference>
<sequence>MSGPPSFSAMSLTKTHHSDTYPAISPTKPSLSQAGKTILITGGASGIGFEIARSFVKASASRIIILSRRTSALDIASEKLRDEFPSSGTEFLTRQADIGDDSSITSVWDSLNSQNILVHVLVLNGVHATPFGPDTLSMDKGELMKGFDVNVGGNFLMSSKFVKQPLRSTDQQLNLVNLSTAGIQRHPAPSQNPYTTSKAAFAALLGRIADERSVEDVQIISFHPGLLCTEGTVSYFGQNLPRWDKMALPADFAVWAASQEASWLHGRFVWAHWDVDELRADKAISTQLEQEKGFLKVAVQGLGGVSFDSYFNY</sequence>
<evidence type="ECO:0000313" key="3">
    <source>
        <dbReference type="EMBL" id="KAJ3748596.1"/>
    </source>
</evidence>
<comment type="caution">
    <text evidence="3">The sequence shown here is derived from an EMBL/GenBank/DDBJ whole genome shotgun (WGS) entry which is preliminary data.</text>
</comment>